<protein>
    <recommendedName>
        <fullName evidence="2">IgGFc-binding protein N-terminal domain-containing protein</fullName>
    </recommendedName>
</protein>
<evidence type="ECO:0000256" key="1">
    <source>
        <dbReference type="SAM" id="SignalP"/>
    </source>
</evidence>
<gene>
    <name evidence="3" type="ORF">MCOR_18216</name>
</gene>
<sequence>MMLITLGLITLLSVSTCDDGSLDFVLVPIDTGDRHTIVHLETQTYSTQSDPVILNISMSTREIIERFDTLEAVSYQFQLSDNEIPQYGVIGDTAIYIRLSGIGDITGVTLKARFNDMATITVYPTLSLGSQYKIISYCQILGSCHVGFAGLNDNSTNIKIVFPHLDDMEVDVNGTTYHSGDIINVQLTYYQAFWLECIECELTNTIIDSSGPLAVFSGGSGTVVRKGVIESTFLTQMPPLSTWGKEFLLVNSNIDDGRDIYRIVSRFSETTVNIDGFDSVTFGDRNHWIQRLINIGNVLHIVSNKPILICQLIYDGLNNAAMVVVPPVEQYSNNSFSLPCHDNVHLLFEGNSWNAMGVKGIENGTLSIVSNSRFVARSFDPIRDSNALCHIRNDGSVFALVYVNMPTSAEAYIDIQYINGYSLKDLPLSSPKTVISGDLVDNDGDGKIDEDDCSAISDGMYDCSAISDGMYDCSAISDGMYDCSTISDDMYYCSAISDDMYDCSAISVGLYD</sequence>
<proteinExistence type="predicted"/>
<reference evidence="3 4" key="1">
    <citation type="submission" date="2020-06" db="EMBL/GenBank/DDBJ databases">
        <authorList>
            <person name="Li R."/>
            <person name="Bekaert M."/>
        </authorList>
    </citation>
    <scope>NUCLEOTIDE SEQUENCE [LARGE SCALE GENOMIC DNA]</scope>
    <source>
        <strain evidence="4">wild</strain>
    </source>
</reference>
<feature type="domain" description="IgGFc-binding protein N-terminal" evidence="2">
    <location>
        <begin position="121"/>
        <end position="334"/>
    </location>
</feature>
<name>A0A6J8BEJ9_MYTCO</name>
<organism evidence="3 4">
    <name type="scientific">Mytilus coruscus</name>
    <name type="common">Sea mussel</name>
    <dbReference type="NCBI Taxonomy" id="42192"/>
    <lineage>
        <taxon>Eukaryota</taxon>
        <taxon>Metazoa</taxon>
        <taxon>Spiralia</taxon>
        <taxon>Lophotrochozoa</taxon>
        <taxon>Mollusca</taxon>
        <taxon>Bivalvia</taxon>
        <taxon>Autobranchia</taxon>
        <taxon>Pteriomorphia</taxon>
        <taxon>Mytilida</taxon>
        <taxon>Mytiloidea</taxon>
        <taxon>Mytilidae</taxon>
        <taxon>Mytilinae</taxon>
        <taxon>Mytilus</taxon>
    </lineage>
</organism>
<dbReference type="EMBL" id="CACVKT020003209">
    <property type="protein sequence ID" value="CAC5382378.1"/>
    <property type="molecule type" value="Genomic_DNA"/>
</dbReference>
<dbReference type="OrthoDB" id="6217353at2759"/>
<feature type="chain" id="PRO_5026740086" description="IgGFc-binding protein N-terminal domain-containing protein" evidence="1">
    <location>
        <begin position="18"/>
        <end position="512"/>
    </location>
</feature>
<feature type="signal peptide" evidence="1">
    <location>
        <begin position="1"/>
        <end position="17"/>
    </location>
</feature>
<dbReference type="AlphaFoldDB" id="A0A6J8BEJ9"/>
<evidence type="ECO:0000313" key="4">
    <source>
        <dbReference type="Proteomes" id="UP000507470"/>
    </source>
</evidence>
<evidence type="ECO:0000313" key="3">
    <source>
        <dbReference type="EMBL" id="CAC5382378.1"/>
    </source>
</evidence>
<dbReference type="PANTHER" id="PTHR46534:SF1">
    <property type="entry name" value="IGGFC-BINDING PROTEIN N-TERMINAL DOMAIN-CONTAINING PROTEIN"/>
    <property type="match status" value="1"/>
</dbReference>
<keyword evidence="4" id="KW-1185">Reference proteome</keyword>
<dbReference type="Pfam" id="PF17517">
    <property type="entry name" value="IgGFc_binding"/>
    <property type="match status" value="1"/>
</dbReference>
<dbReference type="InterPro" id="IPR035234">
    <property type="entry name" value="IgGFc-bd_N"/>
</dbReference>
<dbReference type="Proteomes" id="UP000507470">
    <property type="component" value="Unassembled WGS sequence"/>
</dbReference>
<dbReference type="PANTHER" id="PTHR46534">
    <property type="entry name" value="IGGFC_BINDING DOMAIN-CONTAINING PROTEIN"/>
    <property type="match status" value="1"/>
</dbReference>
<accession>A0A6J8BEJ9</accession>
<evidence type="ECO:0000259" key="2">
    <source>
        <dbReference type="Pfam" id="PF17517"/>
    </source>
</evidence>
<keyword evidence="1" id="KW-0732">Signal</keyword>